<dbReference type="Proteomes" id="UP000094936">
    <property type="component" value="Unassembled WGS sequence"/>
</dbReference>
<dbReference type="EMBL" id="LYBM01000023">
    <property type="protein sequence ID" value="ODA32421.1"/>
    <property type="molecule type" value="Genomic_DNA"/>
</dbReference>
<protein>
    <recommendedName>
        <fullName evidence="3">Pilus assembly protein PilP</fullName>
    </recommendedName>
</protein>
<organism evidence="1 2">
    <name type="scientific">Veronia pacifica</name>
    <dbReference type="NCBI Taxonomy" id="1080227"/>
    <lineage>
        <taxon>Bacteria</taxon>
        <taxon>Pseudomonadati</taxon>
        <taxon>Pseudomonadota</taxon>
        <taxon>Gammaproteobacteria</taxon>
        <taxon>Vibrionales</taxon>
        <taxon>Vibrionaceae</taxon>
        <taxon>Veronia</taxon>
    </lineage>
</organism>
<accession>A0A1C3EGR2</accession>
<evidence type="ECO:0008006" key="3">
    <source>
        <dbReference type="Google" id="ProtNLM"/>
    </source>
</evidence>
<dbReference type="Pfam" id="PF04351">
    <property type="entry name" value="PilP"/>
    <property type="match status" value="1"/>
</dbReference>
<dbReference type="STRING" id="1080227.A8L45_12895"/>
<dbReference type="PROSITE" id="PS51257">
    <property type="entry name" value="PROKAR_LIPOPROTEIN"/>
    <property type="match status" value="1"/>
</dbReference>
<dbReference type="InterPro" id="IPR007446">
    <property type="entry name" value="PilP"/>
</dbReference>
<dbReference type="Gene3D" id="2.30.30.830">
    <property type="match status" value="1"/>
</dbReference>
<gene>
    <name evidence="1" type="ORF">A8L45_12895</name>
</gene>
<proteinExistence type="predicted"/>
<reference evidence="1 2" key="1">
    <citation type="submission" date="2016-05" db="EMBL/GenBank/DDBJ databases">
        <title>Genomic Taxonomy of the Vibrionaceae.</title>
        <authorList>
            <person name="Gomez-Gil B."/>
            <person name="Enciso-Ibarra J."/>
        </authorList>
    </citation>
    <scope>NUCLEOTIDE SEQUENCE [LARGE SCALE GENOMIC DNA]</scope>
    <source>
        <strain evidence="1 2">CAIM 1920</strain>
    </source>
</reference>
<keyword evidence="2" id="KW-1185">Reference proteome</keyword>
<dbReference type="AlphaFoldDB" id="A0A1C3EGR2"/>
<dbReference type="PIRSF" id="PIRSF016481">
    <property type="entry name" value="Pilus_assembly_PilP"/>
    <property type="match status" value="1"/>
</dbReference>
<comment type="caution">
    <text evidence="1">The sequence shown here is derived from an EMBL/GenBank/DDBJ whole genome shotgun (WGS) entry which is preliminary data.</text>
</comment>
<name>A0A1C3EGR2_9GAMM</name>
<evidence type="ECO:0000313" key="2">
    <source>
        <dbReference type="Proteomes" id="UP000094936"/>
    </source>
</evidence>
<evidence type="ECO:0000313" key="1">
    <source>
        <dbReference type="EMBL" id="ODA32421.1"/>
    </source>
</evidence>
<sequence length="170" mass="18635">MNRVLIIGSVAILSGCQFSNDSDLNTFIAQTKAAAKITATQVPELPRYQAELFQLSGVKNPFFDFETSDDGSDDTDISQCWQPDYDAELYPLSDFDLSELAFKGVIGQSDALWALFETPEGAIARVGAGDIVGINHGRINSVQREEIDITEQLPDGKGCWQEKNTKLALN</sequence>